<evidence type="ECO:0000256" key="1">
    <source>
        <dbReference type="ARBA" id="ARBA00006484"/>
    </source>
</evidence>
<evidence type="ECO:0000256" key="2">
    <source>
        <dbReference type="ARBA" id="ARBA00022857"/>
    </source>
</evidence>
<dbReference type="AlphaFoldDB" id="A0A7C8IWH7"/>
<dbReference type="OrthoDB" id="2102561at2759"/>
<dbReference type="InParanoid" id="A0A7C8IWH7"/>
<dbReference type="PANTHER" id="PTHR44169:SF6">
    <property type="entry name" value="NADPH-DEPENDENT 1-ACYLDIHYDROXYACETONE PHOSPHATE REDUCTASE"/>
    <property type="match status" value="1"/>
</dbReference>
<dbReference type="InterPro" id="IPR002347">
    <property type="entry name" value="SDR_fam"/>
</dbReference>
<dbReference type="PROSITE" id="PS00061">
    <property type="entry name" value="ADH_SHORT"/>
    <property type="match status" value="1"/>
</dbReference>
<dbReference type="PRINTS" id="PR00080">
    <property type="entry name" value="SDRFAMILY"/>
</dbReference>
<comment type="caution">
    <text evidence="5">The sequence shown here is derived from an EMBL/GenBank/DDBJ whole genome shotgun (WGS) entry which is preliminary data.</text>
</comment>
<keyword evidence="2" id="KW-0521">NADP</keyword>
<name>A0A7C8IWH7_9PEZI</name>
<keyword evidence="3" id="KW-0560">Oxidoreductase</keyword>
<dbReference type="Pfam" id="PF00106">
    <property type="entry name" value="adh_short"/>
    <property type="match status" value="1"/>
</dbReference>
<dbReference type="SUPFAM" id="SSF51735">
    <property type="entry name" value="NAD(P)-binding Rossmann-fold domains"/>
    <property type="match status" value="1"/>
</dbReference>
<dbReference type="GO" id="GO:0006654">
    <property type="term" value="P:phosphatidic acid biosynthetic process"/>
    <property type="evidence" value="ECO:0007669"/>
    <property type="project" value="TreeGrafter"/>
</dbReference>
<organism evidence="5 6">
    <name type="scientific">Xylaria multiplex</name>
    <dbReference type="NCBI Taxonomy" id="323545"/>
    <lineage>
        <taxon>Eukaryota</taxon>
        <taxon>Fungi</taxon>
        <taxon>Dikarya</taxon>
        <taxon>Ascomycota</taxon>
        <taxon>Pezizomycotina</taxon>
        <taxon>Sordariomycetes</taxon>
        <taxon>Xylariomycetidae</taxon>
        <taxon>Xylariales</taxon>
        <taxon>Xylariaceae</taxon>
        <taxon>Xylaria</taxon>
    </lineage>
</organism>
<accession>A0A7C8IWH7</accession>
<dbReference type="GO" id="GO:0005811">
    <property type="term" value="C:lipid droplet"/>
    <property type="evidence" value="ECO:0007669"/>
    <property type="project" value="TreeGrafter"/>
</dbReference>
<proteinExistence type="inferred from homology"/>
<dbReference type="Proteomes" id="UP000481858">
    <property type="component" value="Unassembled WGS sequence"/>
</dbReference>
<evidence type="ECO:0000256" key="4">
    <source>
        <dbReference type="RuleBase" id="RU000363"/>
    </source>
</evidence>
<comment type="similarity">
    <text evidence="1 4">Belongs to the short-chain dehydrogenases/reductases (SDR) family.</text>
</comment>
<dbReference type="FunCoup" id="A0A7C8IWH7">
    <property type="interactions" value="243"/>
</dbReference>
<dbReference type="GO" id="GO:0004806">
    <property type="term" value="F:triacylglycerol lipase activity"/>
    <property type="evidence" value="ECO:0007669"/>
    <property type="project" value="TreeGrafter"/>
</dbReference>
<protein>
    <submittedName>
        <fullName evidence="5">Uncharacterized protein</fullName>
    </submittedName>
</protein>
<keyword evidence="6" id="KW-1185">Reference proteome</keyword>
<dbReference type="GO" id="GO:0019433">
    <property type="term" value="P:triglyceride catabolic process"/>
    <property type="evidence" value="ECO:0007669"/>
    <property type="project" value="TreeGrafter"/>
</dbReference>
<gene>
    <name evidence="5" type="ORF">GQX73_g2778</name>
</gene>
<dbReference type="PRINTS" id="PR00081">
    <property type="entry name" value="GDHRDH"/>
</dbReference>
<dbReference type="InterPro" id="IPR020904">
    <property type="entry name" value="Sc_DH/Rdtase_CS"/>
</dbReference>
<dbReference type="Gene3D" id="3.40.50.720">
    <property type="entry name" value="NAD(P)-binding Rossmann-like Domain"/>
    <property type="match status" value="1"/>
</dbReference>
<dbReference type="EMBL" id="WUBL01000019">
    <property type="protein sequence ID" value="KAF2970725.1"/>
    <property type="molecule type" value="Genomic_DNA"/>
</dbReference>
<dbReference type="GO" id="GO:0000140">
    <property type="term" value="F:acylglycerone-phosphate reductase (NADP+) activity"/>
    <property type="evidence" value="ECO:0007669"/>
    <property type="project" value="TreeGrafter"/>
</dbReference>
<evidence type="ECO:0000256" key="3">
    <source>
        <dbReference type="ARBA" id="ARBA00023002"/>
    </source>
</evidence>
<sequence>MPRTVLITGCGPSGIGTALATEFHLRGHRVFASGLSESLLTHFKDIGIETLVLDVTSKHSIEAAATSIASATGGKLEILINNAGVMHIMPFADTDVEVARKLFDVNVLGVFAVTKAFLPLLLAAADAHRVQGESIRPLVVNIGSINEVFRPTFFSIYNASKAAIEALGGTIRTELAPLGVQVVTVKTGSVRTTLFDNAPPSRLPEDSLYQPAKAWIEGRKMLSTGRFISAEDYAKKVVTELLRPSVKHIIWAGGLSTVAWLLGWIGWEGILVSSAPRQLASDN</sequence>
<evidence type="ECO:0000313" key="5">
    <source>
        <dbReference type="EMBL" id="KAF2970725.1"/>
    </source>
</evidence>
<reference evidence="5 6" key="1">
    <citation type="submission" date="2019-12" db="EMBL/GenBank/DDBJ databases">
        <title>Draft genome sequence of the ascomycete Xylaria multiplex DSM 110363.</title>
        <authorList>
            <person name="Buettner E."/>
            <person name="Kellner H."/>
        </authorList>
    </citation>
    <scope>NUCLEOTIDE SEQUENCE [LARGE SCALE GENOMIC DNA]</scope>
    <source>
        <strain evidence="5 6">DSM 110363</strain>
    </source>
</reference>
<dbReference type="GO" id="GO:0005783">
    <property type="term" value="C:endoplasmic reticulum"/>
    <property type="evidence" value="ECO:0007669"/>
    <property type="project" value="TreeGrafter"/>
</dbReference>
<dbReference type="PANTHER" id="PTHR44169">
    <property type="entry name" value="NADPH-DEPENDENT 1-ACYLDIHYDROXYACETONE PHOSPHATE REDUCTASE"/>
    <property type="match status" value="1"/>
</dbReference>
<dbReference type="InterPro" id="IPR036291">
    <property type="entry name" value="NAD(P)-bd_dom_sf"/>
</dbReference>
<evidence type="ECO:0000313" key="6">
    <source>
        <dbReference type="Proteomes" id="UP000481858"/>
    </source>
</evidence>